<keyword evidence="4" id="KW-1185">Reference proteome</keyword>
<evidence type="ECO:0000313" key="3">
    <source>
        <dbReference type="EMBL" id="KAF4610500.1"/>
    </source>
</evidence>
<evidence type="ECO:0000259" key="2">
    <source>
        <dbReference type="Pfam" id="PF20236"/>
    </source>
</evidence>
<name>A0A8H4VJS8_9AGAR</name>
<evidence type="ECO:0000256" key="1">
    <source>
        <dbReference type="SAM" id="MobiDB-lite"/>
    </source>
</evidence>
<dbReference type="InterPro" id="IPR046528">
    <property type="entry name" value="DUF6593"/>
</dbReference>
<gene>
    <name evidence="3" type="ORF">D9613_006688</name>
</gene>
<evidence type="ECO:0000313" key="4">
    <source>
        <dbReference type="Proteomes" id="UP000521872"/>
    </source>
</evidence>
<sequence length="316" mass="35718">MRRRSPSLTKKEAVDTRVHPFYLPPIPDMPPIPSPSGLLTSPWNHNVPSRSEDRLPTLSHYRNNSQRSRAGSESVARASSSHHHLPPPPVLPVERPPSYTVIRIPDTPATYTFLQEESTLGSMLVIPTPDAPDPRPIYRIAINHEPFLPTCMVTVIIKAPTDQRLPVGRFRTMISQPTHPTQLVSIHGREHKLSDVFSRSDKRKRTHYFDWGVKTSKNSVSLRWSCPDWPSAGTFSCSDPSDETRMFATFSVSENGLQHPADPRTNLEPPRLTVKPVGHFLLDDIILSLLLLERQRLTASMESSIRLDRRSSKFIP</sequence>
<dbReference type="AlphaFoldDB" id="A0A8H4VJS8"/>
<dbReference type="Pfam" id="PF20236">
    <property type="entry name" value="DUF6593"/>
    <property type="match status" value="1"/>
</dbReference>
<dbReference type="Proteomes" id="UP000521872">
    <property type="component" value="Unassembled WGS sequence"/>
</dbReference>
<reference evidence="3 4" key="1">
    <citation type="submission" date="2019-12" db="EMBL/GenBank/DDBJ databases">
        <authorList>
            <person name="Floudas D."/>
            <person name="Bentzer J."/>
            <person name="Ahren D."/>
            <person name="Johansson T."/>
            <person name="Persson P."/>
            <person name="Tunlid A."/>
        </authorList>
    </citation>
    <scope>NUCLEOTIDE SEQUENCE [LARGE SCALE GENOMIC DNA]</scope>
    <source>
        <strain evidence="3 4">CBS 102.39</strain>
    </source>
</reference>
<protein>
    <recommendedName>
        <fullName evidence="2">DUF6593 domain-containing protein</fullName>
    </recommendedName>
</protein>
<dbReference type="EMBL" id="JAACJL010000058">
    <property type="protein sequence ID" value="KAF4610500.1"/>
    <property type="molecule type" value="Genomic_DNA"/>
</dbReference>
<comment type="caution">
    <text evidence="3">The sequence shown here is derived from an EMBL/GenBank/DDBJ whole genome shotgun (WGS) entry which is preliminary data.</text>
</comment>
<feature type="compositionally biased region" description="Polar residues" evidence="1">
    <location>
        <begin position="60"/>
        <end position="71"/>
    </location>
</feature>
<organism evidence="3 4">
    <name type="scientific">Agrocybe pediades</name>
    <dbReference type="NCBI Taxonomy" id="84607"/>
    <lineage>
        <taxon>Eukaryota</taxon>
        <taxon>Fungi</taxon>
        <taxon>Dikarya</taxon>
        <taxon>Basidiomycota</taxon>
        <taxon>Agaricomycotina</taxon>
        <taxon>Agaricomycetes</taxon>
        <taxon>Agaricomycetidae</taxon>
        <taxon>Agaricales</taxon>
        <taxon>Agaricineae</taxon>
        <taxon>Strophariaceae</taxon>
        <taxon>Agrocybe</taxon>
    </lineage>
</organism>
<feature type="compositionally biased region" description="Polar residues" evidence="1">
    <location>
        <begin position="37"/>
        <end position="49"/>
    </location>
</feature>
<feature type="domain" description="DUF6593" evidence="2">
    <location>
        <begin position="133"/>
        <end position="296"/>
    </location>
</feature>
<feature type="region of interest" description="Disordered" evidence="1">
    <location>
        <begin position="1"/>
        <end position="93"/>
    </location>
</feature>
<feature type="compositionally biased region" description="Basic and acidic residues" evidence="1">
    <location>
        <begin position="9"/>
        <end position="18"/>
    </location>
</feature>
<proteinExistence type="predicted"/>
<accession>A0A8H4VJS8</accession>
<feature type="compositionally biased region" description="Pro residues" evidence="1">
    <location>
        <begin position="22"/>
        <end position="34"/>
    </location>
</feature>